<dbReference type="GO" id="GO:0000940">
    <property type="term" value="C:outer kinetochore"/>
    <property type="evidence" value="ECO:0007669"/>
    <property type="project" value="InterPro"/>
</dbReference>
<keyword evidence="6" id="KW-0132">Cell division</keyword>
<keyword evidence="11" id="KW-0131">Cell cycle</keyword>
<reference evidence="16" key="1">
    <citation type="submission" date="2007-11" db="EMBL/GenBank/DDBJ databases">
        <authorList>
            <consortium name="The Broad Institute Genome Sequencing Platform"/>
            <person name="Volkman S.K."/>
            <person name="Daily J.P."/>
            <person name="Sarr O."/>
            <person name="Ndiaye D."/>
            <person name="Ndir O."/>
            <person name="Mboup S."/>
            <person name="Lukens A."/>
            <person name="Stange-Thomann N."/>
            <person name="Mauceli E."/>
            <person name="Gnerre S."/>
            <person name="Jaffe D."/>
            <person name="Zainoun J."/>
            <person name="Wiegand R.C."/>
            <person name="Birren B."/>
            <person name="Galagan J."/>
            <person name="Lander E."/>
            <person name="Wirth D.F."/>
        </authorList>
    </citation>
    <scope>NUCLEOTIDE SEQUENCE [LARGE SCALE GENOMIC DNA]</scope>
    <source>
        <strain evidence="16">7G8</strain>
    </source>
</reference>
<dbReference type="InterPro" id="IPR026762">
    <property type="entry name" value="Ska2"/>
</dbReference>
<dbReference type="PANTHER" id="PTHR32017">
    <property type="entry name" value="SPINDLE AND KINETOCHORE-ASSOCIATED PROTEIN 2"/>
    <property type="match status" value="1"/>
</dbReference>
<organism evidence="15 16">
    <name type="scientific">Plasmodium falciparum (isolate 7G8)</name>
    <dbReference type="NCBI Taxonomy" id="57266"/>
    <lineage>
        <taxon>Eukaryota</taxon>
        <taxon>Sar</taxon>
        <taxon>Alveolata</taxon>
        <taxon>Apicomplexa</taxon>
        <taxon>Aconoidasida</taxon>
        <taxon>Haemosporida</taxon>
        <taxon>Plasmodiidae</taxon>
        <taxon>Plasmodium</taxon>
        <taxon>Plasmodium (Laverania)</taxon>
    </lineage>
</organism>
<evidence type="ECO:0000256" key="10">
    <source>
        <dbReference type="ARBA" id="ARBA00023212"/>
    </source>
</evidence>
<evidence type="ECO:0000256" key="8">
    <source>
        <dbReference type="ARBA" id="ARBA00022776"/>
    </source>
</evidence>
<evidence type="ECO:0000256" key="11">
    <source>
        <dbReference type="ARBA" id="ARBA00023306"/>
    </source>
</evidence>
<evidence type="ECO:0000256" key="12">
    <source>
        <dbReference type="ARBA" id="ARBA00023328"/>
    </source>
</evidence>
<feature type="domain" description="Ska2 N-terminal" evidence="14">
    <location>
        <begin position="1"/>
        <end position="81"/>
    </location>
</feature>
<dbReference type="Pfam" id="PF16740">
    <property type="entry name" value="SKA2"/>
    <property type="match status" value="1"/>
</dbReference>
<dbReference type="AlphaFoldDB" id="W7F836"/>
<evidence type="ECO:0000256" key="7">
    <source>
        <dbReference type="ARBA" id="ARBA00022701"/>
    </source>
</evidence>
<accession>W7F836</accession>
<keyword evidence="12" id="KW-0137">Centromere</keyword>
<evidence type="ECO:0000256" key="2">
    <source>
        <dbReference type="ARBA" id="ARBA00004629"/>
    </source>
</evidence>
<dbReference type="PANTHER" id="PTHR32017:SF3">
    <property type="entry name" value="SPINDLE AND KINETOCHORE-ASSOCIATED PROTEIN 2"/>
    <property type="match status" value="1"/>
</dbReference>
<evidence type="ECO:0000256" key="4">
    <source>
        <dbReference type="ARBA" id="ARBA00022454"/>
    </source>
</evidence>
<evidence type="ECO:0000313" key="15">
    <source>
        <dbReference type="EMBL" id="EUR80953.1"/>
    </source>
</evidence>
<keyword evidence="8" id="KW-0498">Mitosis</keyword>
<dbReference type="GO" id="GO:0007059">
    <property type="term" value="P:chromosome segregation"/>
    <property type="evidence" value="ECO:0007669"/>
    <property type="project" value="InterPro"/>
</dbReference>
<keyword evidence="4" id="KW-0158">Chromosome</keyword>
<evidence type="ECO:0000256" key="6">
    <source>
        <dbReference type="ARBA" id="ARBA00022618"/>
    </source>
</evidence>
<evidence type="ECO:0000256" key="13">
    <source>
        <dbReference type="ARBA" id="ARBA00029651"/>
    </source>
</evidence>
<gene>
    <name evidence="15" type="ORF">PFBG_00319</name>
</gene>
<keyword evidence="9" id="KW-0995">Kinetochore</keyword>
<dbReference type="GO" id="GO:0000278">
    <property type="term" value="P:mitotic cell cycle"/>
    <property type="evidence" value="ECO:0007669"/>
    <property type="project" value="TreeGrafter"/>
</dbReference>
<dbReference type="Proteomes" id="UP000030688">
    <property type="component" value="Unassembled WGS sequence"/>
</dbReference>
<sequence length="145" mass="17963">MNSDIELIERKLKDEMGKLYEDNINPYYLLNDFDKIKKDLENIHKELNNLYIKKNMSIKYLHRQMQNYNFLLNLENNLNCPSRYFHNYHSSEILLKNYFYENIKKFLLNINYNEINNIIFLEYQRNIMKWKSKIYTQMVCLIKII</sequence>
<comment type="subcellular location">
    <subcellularLocation>
        <location evidence="2">Chromosome</location>
        <location evidence="2">Centromere</location>
        <location evidence="2">Kinetochore</location>
    </subcellularLocation>
    <subcellularLocation>
        <location evidence="1">Cytoplasm</location>
        <location evidence="1">Cytoskeleton</location>
        <location evidence="1">Spindle</location>
    </subcellularLocation>
</comment>
<protein>
    <recommendedName>
        <fullName evidence="13">Protein FAM33A</fullName>
    </recommendedName>
</protein>
<dbReference type="EMBL" id="KE123582">
    <property type="protein sequence ID" value="EUR80953.1"/>
    <property type="molecule type" value="Genomic_DNA"/>
</dbReference>
<evidence type="ECO:0000313" key="16">
    <source>
        <dbReference type="Proteomes" id="UP000030688"/>
    </source>
</evidence>
<dbReference type="GO" id="GO:0008017">
    <property type="term" value="F:microtubule binding"/>
    <property type="evidence" value="ECO:0007669"/>
    <property type="project" value="InterPro"/>
</dbReference>
<name>W7F836_PLAF8</name>
<dbReference type="GO" id="GO:0005876">
    <property type="term" value="C:spindle microtubule"/>
    <property type="evidence" value="ECO:0007669"/>
    <property type="project" value="InterPro"/>
</dbReference>
<evidence type="ECO:0000259" key="14">
    <source>
        <dbReference type="Pfam" id="PF16740"/>
    </source>
</evidence>
<proteinExistence type="inferred from homology"/>
<dbReference type="InterPro" id="IPR042091">
    <property type="entry name" value="Ska2_N"/>
</dbReference>
<evidence type="ECO:0000256" key="3">
    <source>
        <dbReference type="ARBA" id="ARBA00010684"/>
    </source>
</evidence>
<keyword evidence="5" id="KW-0963">Cytoplasm</keyword>
<keyword evidence="10" id="KW-0206">Cytoskeleton</keyword>
<evidence type="ECO:0000256" key="5">
    <source>
        <dbReference type="ARBA" id="ARBA00022490"/>
    </source>
</evidence>
<comment type="similarity">
    <text evidence="3">Belongs to the SKA2 family.</text>
</comment>
<dbReference type="GO" id="GO:0051301">
    <property type="term" value="P:cell division"/>
    <property type="evidence" value="ECO:0007669"/>
    <property type="project" value="UniProtKB-KW"/>
</dbReference>
<keyword evidence="7" id="KW-0493">Microtubule</keyword>
<evidence type="ECO:0000256" key="9">
    <source>
        <dbReference type="ARBA" id="ARBA00022838"/>
    </source>
</evidence>
<evidence type="ECO:0000256" key="1">
    <source>
        <dbReference type="ARBA" id="ARBA00004186"/>
    </source>
</evidence>
<reference evidence="15 16" key="2">
    <citation type="submission" date="2013-02" db="EMBL/GenBank/DDBJ databases">
        <title>The Genome Sequence of Plasmodium falciparum 7G8.</title>
        <authorList>
            <consortium name="The Broad Institute Genome Sequencing Platform"/>
            <consortium name="The Broad Institute Genome Sequencing Center for Infectious Disease"/>
            <person name="Neafsey D."/>
            <person name="Cheeseman I."/>
            <person name="Volkman S."/>
            <person name="Adams J."/>
            <person name="Walker B."/>
            <person name="Young S.K."/>
            <person name="Zeng Q."/>
            <person name="Gargeya S."/>
            <person name="Fitzgerald M."/>
            <person name="Haas B."/>
            <person name="Abouelleil A."/>
            <person name="Alvarado L."/>
            <person name="Arachchi H.M."/>
            <person name="Berlin A.M."/>
            <person name="Chapman S.B."/>
            <person name="Dewar J."/>
            <person name="Goldberg J."/>
            <person name="Griggs A."/>
            <person name="Gujja S."/>
            <person name="Hansen M."/>
            <person name="Howarth C."/>
            <person name="Imamovic A."/>
            <person name="Larimer J."/>
            <person name="McCowan C."/>
            <person name="Murphy C."/>
            <person name="Neiman D."/>
            <person name="Pearson M."/>
            <person name="Priest M."/>
            <person name="Roberts A."/>
            <person name="Saif S."/>
            <person name="Shea T."/>
            <person name="Sisk P."/>
            <person name="Sykes S."/>
            <person name="Wortman J."/>
            <person name="Nusbaum C."/>
            <person name="Birren B."/>
        </authorList>
    </citation>
    <scope>NUCLEOTIDE SEQUENCE [LARGE SCALE GENOMIC DNA]</scope>
    <source>
        <strain evidence="15 16">7G8</strain>
    </source>
</reference>
<dbReference type="Gene3D" id="6.10.250.1380">
    <property type="match status" value="1"/>
</dbReference>